<accession>A0A4S2N180</accession>
<feature type="compositionally biased region" description="Polar residues" evidence="1">
    <location>
        <begin position="251"/>
        <end position="261"/>
    </location>
</feature>
<dbReference type="EMBL" id="ML220114">
    <property type="protein sequence ID" value="TGZ82882.1"/>
    <property type="molecule type" value="Genomic_DNA"/>
</dbReference>
<sequence>MTNPTPDTDEPESVPNLDSLKSAHSFVSFPYIFFNTDRTISIALPRDYLPALIKLNRGQSETHPSTGSSGNAEHPSVLKGRVCIHFDSITGCWNAYPTVSKHDAFTCPLQKHKRSSNDSMRVDEGKPTVDAVERSTQLCCAITTPTTSAGPPWRAVLRFSNPSRKVEPIIYGRHALSGVLFQCCSDGSLKRCVTTSIPEKGIKIYDLGLPENFTDADSPDWKSSTVDMQIFALMDFVVESTQKSDEEESNKLPSGKSNSPQARREEDGTMELRRVSASAGLRKNPDSCYQLGFKHSTREDMDGQLNNTSNLTTANAHGIHAQPLGVLPSNALQLNSPPHLNLQAQVQPQVNPRYTSENVPPMFKQQRDGAVYLENEARAPPHAPPESAKLERNTRIGRSVSANHANSHTFRSTTSRSQRRPKPSALFRSYSTADLGAAREVEEQVEPHQHNESNATRVDVEGKQLPKPTIRFATRPFHTVRMHEPEKGSQRPQLRRTATDEGHGYKRHTRHKSPAPPLNRVSINSRGKLTLRHKSPAPPPLVRKRSALSFGKKIPVPSTQEAEAKVTGASLITRSLLGPRLKADEESEEAEAQRTKEKQAQLDGHGIHSDDDDDDRPIISPPGSYMSSPHPLLSSENEGLDYLTLPSNGRHTSPLLEQGMEQDNVDKPEHQLHDSSPRFHQDTTNPTPPVASGNSFYLPQFPNRPLTLEEIIRAEDMIEERKFRQKLGTIKNWFRWPPVQVSAEFLPRNLKWMDWRVGPNGDQWTRSMGAQPGNPYSSTF</sequence>
<evidence type="ECO:0000256" key="1">
    <source>
        <dbReference type="SAM" id="MobiDB-lite"/>
    </source>
</evidence>
<dbReference type="OrthoDB" id="5404115at2759"/>
<feature type="compositionally biased region" description="Low complexity" evidence="1">
    <location>
        <begin position="407"/>
        <end position="416"/>
    </location>
</feature>
<organism evidence="2 3">
    <name type="scientific">Ascodesmis nigricans</name>
    <dbReference type="NCBI Taxonomy" id="341454"/>
    <lineage>
        <taxon>Eukaryota</taxon>
        <taxon>Fungi</taxon>
        <taxon>Dikarya</taxon>
        <taxon>Ascomycota</taxon>
        <taxon>Pezizomycotina</taxon>
        <taxon>Pezizomycetes</taxon>
        <taxon>Pezizales</taxon>
        <taxon>Ascodesmidaceae</taxon>
        <taxon>Ascodesmis</taxon>
    </lineage>
</organism>
<feature type="region of interest" description="Disordered" evidence="1">
    <location>
        <begin position="398"/>
        <end position="427"/>
    </location>
</feature>
<dbReference type="InParanoid" id="A0A4S2N180"/>
<dbReference type="Proteomes" id="UP000298138">
    <property type="component" value="Unassembled WGS sequence"/>
</dbReference>
<keyword evidence="3" id="KW-1185">Reference proteome</keyword>
<proteinExistence type="predicted"/>
<evidence type="ECO:0000313" key="3">
    <source>
        <dbReference type="Proteomes" id="UP000298138"/>
    </source>
</evidence>
<feature type="region of interest" description="Disordered" evidence="1">
    <location>
        <begin position="577"/>
        <end position="693"/>
    </location>
</feature>
<feature type="region of interest" description="Disordered" evidence="1">
    <location>
        <begin position="242"/>
        <end position="270"/>
    </location>
</feature>
<name>A0A4S2N180_9PEZI</name>
<dbReference type="AlphaFoldDB" id="A0A4S2N180"/>
<protein>
    <submittedName>
        <fullName evidence="2">Uncharacterized protein</fullName>
    </submittedName>
</protein>
<feature type="compositionally biased region" description="Basic and acidic residues" evidence="1">
    <location>
        <begin position="591"/>
        <end position="609"/>
    </location>
</feature>
<gene>
    <name evidence="2" type="ORF">EX30DRAFT_369934</name>
</gene>
<feature type="compositionally biased region" description="Basic and acidic residues" evidence="1">
    <location>
        <begin position="440"/>
        <end position="451"/>
    </location>
</feature>
<feature type="compositionally biased region" description="Basic and acidic residues" evidence="1">
    <location>
        <begin position="664"/>
        <end position="681"/>
    </location>
</feature>
<reference evidence="2 3" key="1">
    <citation type="submission" date="2019-04" db="EMBL/GenBank/DDBJ databases">
        <title>Comparative genomics and transcriptomics to analyze fruiting body development in filamentous ascomycetes.</title>
        <authorList>
            <consortium name="DOE Joint Genome Institute"/>
            <person name="Lutkenhaus R."/>
            <person name="Traeger S."/>
            <person name="Breuer J."/>
            <person name="Kuo A."/>
            <person name="Lipzen A."/>
            <person name="Pangilinan J."/>
            <person name="Dilworth D."/>
            <person name="Sandor L."/>
            <person name="Poggeler S."/>
            <person name="Barry K."/>
            <person name="Grigoriev I.V."/>
            <person name="Nowrousian M."/>
        </authorList>
    </citation>
    <scope>NUCLEOTIDE SEQUENCE [LARGE SCALE GENOMIC DNA]</scope>
    <source>
        <strain evidence="2 3">CBS 389.68</strain>
    </source>
</reference>
<evidence type="ECO:0000313" key="2">
    <source>
        <dbReference type="EMBL" id="TGZ82882.1"/>
    </source>
</evidence>
<feature type="region of interest" description="Disordered" evidence="1">
    <location>
        <begin position="440"/>
        <end position="546"/>
    </location>
</feature>